<dbReference type="EMBL" id="LLXS01000007">
    <property type="protein sequence ID" value="KRG44502.1"/>
    <property type="molecule type" value="Genomic_DNA"/>
</dbReference>
<keyword evidence="1" id="KW-0812">Transmembrane</keyword>
<sequence length="298" mass="31416">MSEIRKVPASAGAEWLLTGFGLLKRAPLALGSLGILWGVGTWLVLSLSMLVPLLGTAVQFLLLLAGPLFMGGLLWAIREVDQGRIARPSHLLQGIQEGRAPHLLIALLPQLVAALLLGTLLLVLVGTAGLQQLSEVMLKLNEISQSGAQPDPAQIEALVATLPAGRILLWLLLLLGTFAALTLALFVMPPQVMFEGRTGFHALRESLRASLHNLPAMLVFFVLAFIAIFAIYFAVMIVALIIGLIAGQAAAMAVAQLVLMAVLMPVFAGSVYAAWKQMLAPAGTGTPPPATAGHVIEV</sequence>
<feature type="transmembrane region" description="Helical" evidence="1">
    <location>
        <begin position="167"/>
        <end position="187"/>
    </location>
</feature>
<dbReference type="Proteomes" id="UP000050836">
    <property type="component" value="Unassembled WGS sequence"/>
</dbReference>
<accession>A0A0R0AH93</accession>
<dbReference type="NCBIfam" id="NF041043">
    <property type="entry name" value="BPSS1780_fam"/>
    <property type="match status" value="1"/>
</dbReference>
<comment type="caution">
    <text evidence="2">The sequence shown here is derived from an EMBL/GenBank/DDBJ whole genome shotgun (WGS) entry which is preliminary data.</text>
</comment>
<organism evidence="2 3">
    <name type="scientific">Stenotrophomonas pictorum JCM 9942</name>
    <dbReference type="NCBI Taxonomy" id="1236960"/>
    <lineage>
        <taxon>Bacteria</taxon>
        <taxon>Pseudomonadati</taxon>
        <taxon>Pseudomonadota</taxon>
        <taxon>Gammaproteobacteria</taxon>
        <taxon>Lysobacterales</taxon>
        <taxon>Lysobacteraceae</taxon>
        <taxon>Stenotrophomonas</taxon>
    </lineage>
</organism>
<gene>
    <name evidence="2" type="ORF">ARC78_04970</name>
</gene>
<keyword evidence="1" id="KW-0472">Membrane</keyword>
<dbReference type="InterPro" id="IPR047798">
    <property type="entry name" value="BPSS1780-like"/>
</dbReference>
<evidence type="ECO:0008006" key="4">
    <source>
        <dbReference type="Google" id="ProtNLM"/>
    </source>
</evidence>
<name>A0A0R0AH93_9GAMM</name>
<evidence type="ECO:0000313" key="3">
    <source>
        <dbReference type="Proteomes" id="UP000050836"/>
    </source>
</evidence>
<evidence type="ECO:0000313" key="2">
    <source>
        <dbReference type="EMBL" id="KRG44502.1"/>
    </source>
</evidence>
<dbReference type="RefSeq" id="WP_054660930.1">
    <property type="nucleotide sequence ID" value="NZ_BAZI01000607.1"/>
</dbReference>
<protein>
    <recommendedName>
        <fullName evidence="4">Transmembrane protein</fullName>
    </recommendedName>
</protein>
<dbReference type="AlphaFoldDB" id="A0A0R0AH93"/>
<evidence type="ECO:0000256" key="1">
    <source>
        <dbReference type="SAM" id="Phobius"/>
    </source>
</evidence>
<keyword evidence="3" id="KW-1185">Reference proteome</keyword>
<feature type="transmembrane region" description="Helical" evidence="1">
    <location>
        <begin position="253"/>
        <end position="275"/>
    </location>
</feature>
<feature type="transmembrane region" description="Helical" evidence="1">
    <location>
        <begin position="57"/>
        <end position="77"/>
    </location>
</feature>
<feature type="transmembrane region" description="Helical" evidence="1">
    <location>
        <begin position="28"/>
        <end position="51"/>
    </location>
</feature>
<proteinExistence type="predicted"/>
<feature type="transmembrane region" description="Helical" evidence="1">
    <location>
        <begin position="103"/>
        <end position="130"/>
    </location>
</feature>
<feature type="transmembrane region" description="Helical" evidence="1">
    <location>
        <begin position="214"/>
        <end position="247"/>
    </location>
</feature>
<keyword evidence="1" id="KW-1133">Transmembrane helix</keyword>
<reference evidence="2 3" key="1">
    <citation type="submission" date="2015-10" db="EMBL/GenBank/DDBJ databases">
        <title>Genome sequencing and analysis of members of genus Stenotrophomonas.</title>
        <authorList>
            <person name="Patil P.P."/>
            <person name="Midha S."/>
            <person name="Patil P.B."/>
        </authorList>
    </citation>
    <scope>NUCLEOTIDE SEQUENCE [LARGE SCALE GENOMIC DNA]</scope>
    <source>
        <strain evidence="2 3">JCM 9942</strain>
    </source>
</reference>